<evidence type="ECO:0000256" key="4">
    <source>
        <dbReference type="ARBA" id="ARBA00023186"/>
    </source>
</evidence>
<evidence type="ECO:0000313" key="5">
    <source>
        <dbReference type="EMBL" id="QHN40712.1"/>
    </source>
</evidence>
<evidence type="ECO:0000256" key="3">
    <source>
        <dbReference type="ARBA" id="ARBA00022490"/>
    </source>
</evidence>
<dbReference type="AlphaFoldDB" id="A0A857LRR7"/>
<protein>
    <submittedName>
        <fullName evidence="5">ESX secretion-associated protein EspG</fullName>
    </submittedName>
</protein>
<reference evidence="5" key="1">
    <citation type="journal article" date="2021" name="Nat. Microbiol.">
        <title>Cocultivation of an ultrasmall environmental parasitic bacterium with lytic ability against bacteria associated with wastewater foams.</title>
        <authorList>
            <person name="Batinovic S."/>
            <person name="Rose J.J.A."/>
            <person name="Ratcliffe J."/>
            <person name="Seviour R.J."/>
            <person name="Petrovski S."/>
        </authorList>
    </citation>
    <scope>NUCLEOTIDE SEQUENCE</scope>
    <source>
        <strain evidence="5">CON44</strain>
    </source>
</reference>
<accession>A0A857LRR7</accession>
<comment type="similarity">
    <text evidence="2">Belongs to the EspG family.</text>
</comment>
<evidence type="ECO:0000256" key="2">
    <source>
        <dbReference type="ARBA" id="ARBA00006411"/>
    </source>
</evidence>
<comment type="subcellular location">
    <subcellularLocation>
        <location evidence="1">Cytoplasm</location>
    </subcellularLocation>
</comment>
<proteinExistence type="inferred from homology"/>
<evidence type="ECO:0000256" key="1">
    <source>
        <dbReference type="ARBA" id="ARBA00004496"/>
    </source>
</evidence>
<sequence>MTTGAATYLLDAVRLAGLRAELGVQTWPAVLDESGLARTAPAGVDHGADALPDWLVEGLRVLGHPLCHIEIRTVDDASGCVRRTCIAARPRRVVEATIVGEGIVAEGIVAAGIGEQGEGGAVIGFRDLGAPAVFLRDGPALLAAAVRGAFGDADVPRFGSITAPRDHVLDILRQTTGLGAAAVRETVADGLRRLDVDTSDARVAAAFATASRRSEVVAYAAEGVVTEGMVTEGVVPYRSPGAIGVFETTGGRIVASAAAAADGRMWTTLSPGTGHRIEQAVTLLLEPLGRLLPAGAGNHR</sequence>
<dbReference type="Pfam" id="PF14011">
    <property type="entry name" value="ESX-1_EspG"/>
    <property type="match status" value="1"/>
</dbReference>
<name>A0A857LRR7_9ACTN</name>
<gene>
    <name evidence="5" type="ORF">GII30_17565</name>
</gene>
<dbReference type="InterPro" id="IPR025734">
    <property type="entry name" value="EspG"/>
</dbReference>
<dbReference type="EMBL" id="CP045810">
    <property type="protein sequence ID" value="QHN40712.1"/>
    <property type="molecule type" value="Genomic_DNA"/>
</dbReference>
<organism evidence="5">
    <name type="scientific">Gordonia amarae</name>
    <dbReference type="NCBI Taxonomy" id="36821"/>
    <lineage>
        <taxon>Bacteria</taxon>
        <taxon>Bacillati</taxon>
        <taxon>Actinomycetota</taxon>
        <taxon>Actinomycetes</taxon>
        <taxon>Mycobacteriales</taxon>
        <taxon>Gordoniaceae</taxon>
        <taxon>Gordonia</taxon>
    </lineage>
</organism>
<keyword evidence="3" id="KW-0963">Cytoplasm</keyword>
<keyword evidence="4" id="KW-0143">Chaperone</keyword>
<dbReference type="RefSeq" id="WP_005187759.1">
    <property type="nucleotide sequence ID" value="NZ_CP045804.1"/>
</dbReference>